<accession>A0A8E2DI16</accession>
<gene>
    <name evidence="2" type="ORF">OBBRIDRAFT_796089</name>
</gene>
<dbReference type="Proteomes" id="UP000250043">
    <property type="component" value="Unassembled WGS sequence"/>
</dbReference>
<feature type="chain" id="PRO_5034839185" evidence="1">
    <location>
        <begin position="21"/>
        <end position="187"/>
    </location>
</feature>
<evidence type="ECO:0000256" key="1">
    <source>
        <dbReference type="SAM" id="SignalP"/>
    </source>
</evidence>
<sequence>MVLFPLRPLVLLLLSTPALPPTYLTRRLTHLSPSLYSQRPTMSTPSPDWLQSQLSTLLASPYIHFNKPTAGPLAGLRMGPGPIDLFSTRFANMFTADATGTVAGQAVDRDGLKDALLALQKRWSPDSATFTDEQPQEGQDAATQFTFTPKDADSQVQVTAAATVREEGGATRISSLSLDGDESLFAN</sequence>
<dbReference type="AlphaFoldDB" id="A0A8E2DI16"/>
<organism evidence="2 3">
    <name type="scientific">Obba rivulosa</name>
    <dbReference type="NCBI Taxonomy" id="1052685"/>
    <lineage>
        <taxon>Eukaryota</taxon>
        <taxon>Fungi</taxon>
        <taxon>Dikarya</taxon>
        <taxon>Basidiomycota</taxon>
        <taxon>Agaricomycotina</taxon>
        <taxon>Agaricomycetes</taxon>
        <taxon>Polyporales</taxon>
        <taxon>Gelatoporiaceae</taxon>
        <taxon>Obba</taxon>
    </lineage>
</organism>
<proteinExistence type="predicted"/>
<keyword evidence="1" id="KW-0732">Signal</keyword>
<reference evidence="2 3" key="1">
    <citation type="submission" date="2016-07" db="EMBL/GenBank/DDBJ databases">
        <title>Draft genome of the white-rot fungus Obba rivulosa 3A-2.</title>
        <authorList>
            <consortium name="DOE Joint Genome Institute"/>
            <person name="Miettinen O."/>
            <person name="Riley R."/>
            <person name="Acob R."/>
            <person name="Barry K."/>
            <person name="Cullen D."/>
            <person name="De Vries R."/>
            <person name="Hainaut M."/>
            <person name="Hatakka A."/>
            <person name="Henrissat B."/>
            <person name="Hilden K."/>
            <person name="Kuo R."/>
            <person name="Labutti K."/>
            <person name="Lipzen A."/>
            <person name="Makela M.R."/>
            <person name="Sandor L."/>
            <person name="Spatafora J.W."/>
            <person name="Grigoriev I.V."/>
            <person name="Hibbett D.S."/>
        </authorList>
    </citation>
    <scope>NUCLEOTIDE SEQUENCE [LARGE SCALE GENOMIC DNA]</scope>
    <source>
        <strain evidence="2 3">3A-2</strain>
    </source>
</reference>
<evidence type="ECO:0000313" key="3">
    <source>
        <dbReference type="Proteomes" id="UP000250043"/>
    </source>
</evidence>
<feature type="signal peptide" evidence="1">
    <location>
        <begin position="1"/>
        <end position="20"/>
    </location>
</feature>
<name>A0A8E2DI16_9APHY</name>
<dbReference type="EMBL" id="KV722481">
    <property type="protein sequence ID" value="OCH87551.1"/>
    <property type="molecule type" value="Genomic_DNA"/>
</dbReference>
<protein>
    <submittedName>
        <fullName evidence="2">Uncharacterized protein</fullName>
    </submittedName>
</protein>
<dbReference type="OrthoDB" id="3261851at2759"/>
<keyword evidence="3" id="KW-1185">Reference proteome</keyword>
<evidence type="ECO:0000313" key="2">
    <source>
        <dbReference type="EMBL" id="OCH87551.1"/>
    </source>
</evidence>